<sequence>QLSGPDFYRAMGVTLSPELDLRVPPVLVLGRDMEGGQAGVLPASPGHSVGAVAMEIIRPSIESVVMQVPSSPTRGWRDWHALCTPFLSLSPSGPIHTSFAPFSKLSQVPCWGNIYIGETTAKSAPISPFLQCPVQVVQC</sequence>
<name>A0A8C8S3I5_9SAUR</name>
<reference evidence="1" key="1">
    <citation type="submission" date="2025-08" db="UniProtKB">
        <authorList>
            <consortium name="Ensembl"/>
        </authorList>
    </citation>
    <scope>IDENTIFICATION</scope>
</reference>
<evidence type="ECO:0000313" key="1">
    <source>
        <dbReference type="Ensembl" id="ENSPCEP00000014728.1"/>
    </source>
</evidence>
<reference evidence="1" key="2">
    <citation type="submission" date="2025-09" db="UniProtKB">
        <authorList>
            <consortium name="Ensembl"/>
        </authorList>
    </citation>
    <scope>IDENTIFICATION</scope>
</reference>
<dbReference type="AlphaFoldDB" id="A0A8C8S3I5"/>
<accession>A0A8C8S3I5</accession>
<dbReference type="Proteomes" id="UP000694393">
    <property type="component" value="Unplaced"/>
</dbReference>
<keyword evidence="2" id="KW-1185">Reference proteome</keyword>
<proteinExistence type="predicted"/>
<protein>
    <submittedName>
        <fullName evidence="1">Uncharacterized protein</fullName>
    </submittedName>
</protein>
<organism evidence="1 2">
    <name type="scientific">Pelusios castaneus</name>
    <name type="common">West African mud turtle</name>
    <dbReference type="NCBI Taxonomy" id="367368"/>
    <lineage>
        <taxon>Eukaryota</taxon>
        <taxon>Metazoa</taxon>
        <taxon>Chordata</taxon>
        <taxon>Craniata</taxon>
        <taxon>Vertebrata</taxon>
        <taxon>Euteleostomi</taxon>
        <taxon>Archelosauria</taxon>
        <taxon>Testudinata</taxon>
        <taxon>Testudines</taxon>
        <taxon>Pleurodira</taxon>
        <taxon>Pelomedusidae</taxon>
        <taxon>Pelusios</taxon>
    </lineage>
</organism>
<evidence type="ECO:0000313" key="2">
    <source>
        <dbReference type="Proteomes" id="UP000694393"/>
    </source>
</evidence>
<dbReference type="Ensembl" id="ENSPCET00000015257.1">
    <property type="protein sequence ID" value="ENSPCEP00000014728.1"/>
    <property type="gene ID" value="ENSPCEG00000011661.1"/>
</dbReference>